<dbReference type="GO" id="GO:0016747">
    <property type="term" value="F:acyltransferase activity, transferring groups other than amino-acyl groups"/>
    <property type="evidence" value="ECO:0007669"/>
    <property type="project" value="InterPro"/>
</dbReference>
<protein>
    <submittedName>
        <fullName evidence="3">Uncharacterized protein</fullName>
    </submittedName>
</protein>
<dbReference type="CDD" id="cd04301">
    <property type="entry name" value="NAT_SF"/>
    <property type="match status" value="1"/>
</dbReference>
<proteinExistence type="predicted"/>
<dbReference type="Gene3D" id="3.40.630.30">
    <property type="match status" value="1"/>
</dbReference>
<feature type="domain" description="N-acetyltransferase" evidence="2">
    <location>
        <begin position="6"/>
        <end position="92"/>
    </location>
</feature>
<dbReference type="InterPro" id="IPR016181">
    <property type="entry name" value="Acyl_CoA_acyltransferase"/>
</dbReference>
<dbReference type="AlphaFoldDB" id="A0A6J4N3K2"/>
<feature type="domain" description="N-acetyltransferase" evidence="1">
    <location>
        <begin position="1"/>
        <end position="101"/>
    </location>
</feature>
<dbReference type="PROSITE" id="PS51186">
    <property type="entry name" value="GNAT"/>
    <property type="match status" value="1"/>
</dbReference>
<organism evidence="3">
    <name type="scientific">uncultured Nocardioidaceae bacterium</name>
    <dbReference type="NCBI Taxonomy" id="253824"/>
    <lineage>
        <taxon>Bacteria</taxon>
        <taxon>Bacillati</taxon>
        <taxon>Actinomycetota</taxon>
        <taxon>Actinomycetes</taxon>
        <taxon>Propionibacteriales</taxon>
        <taxon>Nocardioidaceae</taxon>
        <taxon>environmental samples</taxon>
    </lineage>
</organism>
<dbReference type="InterPro" id="IPR031165">
    <property type="entry name" value="GNAT_YJDJ"/>
</dbReference>
<evidence type="ECO:0000259" key="1">
    <source>
        <dbReference type="PROSITE" id="PS51186"/>
    </source>
</evidence>
<dbReference type="PANTHER" id="PTHR31435">
    <property type="entry name" value="PROTEIN NATD1"/>
    <property type="match status" value="1"/>
</dbReference>
<dbReference type="InterPro" id="IPR000182">
    <property type="entry name" value="GNAT_dom"/>
</dbReference>
<reference evidence="3" key="1">
    <citation type="submission" date="2020-02" db="EMBL/GenBank/DDBJ databases">
        <authorList>
            <person name="Meier V. D."/>
        </authorList>
    </citation>
    <scope>NUCLEOTIDE SEQUENCE</scope>
    <source>
        <strain evidence="3">AVDCRST_MAG47</strain>
    </source>
</reference>
<dbReference type="EMBL" id="CADCUK010000108">
    <property type="protein sequence ID" value="CAA9374063.1"/>
    <property type="molecule type" value="Genomic_DNA"/>
</dbReference>
<dbReference type="PANTHER" id="PTHR31435:SF10">
    <property type="entry name" value="BSR4717 PROTEIN"/>
    <property type="match status" value="1"/>
</dbReference>
<dbReference type="SUPFAM" id="SSF55729">
    <property type="entry name" value="Acyl-CoA N-acyltransferases (Nat)"/>
    <property type="match status" value="1"/>
</dbReference>
<evidence type="ECO:0000259" key="2">
    <source>
        <dbReference type="PROSITE" id="PS51729"/>
    </source>
</evidence>
<evidence type="ECO:0000313" key="3">
    <source>
        <dbReference type="EMBL" id="CAA9374063.1"/>
    </source>
</evidence>
<dbReference type="Pfam" id="PF14542">
    <property type="entry name" value="Acetyltransf_CG"/>
    <property type="match status" value="1"/>
</dbReference>
<sequence>MTDTVVDAPERHRYEFVRDGEVLGFAAYQRTDRLVVFTHTEVDPSLEGQGVGSKLVRFALDDVRTSGLRVLPICPFVHRWMANHSEYADLDYRSPASNVTD</sequence>
<name>A0A6J4N3K2_9ACTN</name>
<accession>A0A6J4N3K2</accession>
<gene>
    <name evidence="3" type="ORF">AVDCRST_MAG47-1608</name>
</gene>
<dbReference type="PROSITE" id="PS51729">
    <property type="entry name" value="GNAT_YJDJ"/>
    <property type="match status" value="1"/>
</dbReference>
<dbReference type="InterPro" id="IPR045057">
    <property type="entry name" value="Gcn5-rel_NAT"/>
</dbReference>